<dbReference type="Proteomes" id="UP000019364">
    <property type="component" value="Unassembled WGS sequence"/>
</dbReference>
<organism evidence="1 2">
    <name type="scientific">Paenibacillus pini JCM 16418</name>
    <dbReference type="NCBI Taxonomy" id="1236976"/>
    <lineage>
        <taxon>Bacteria</taxon>
        <taxon>Bacillati</taxon>
        <taxon>Bacillota</taxon>
        <taxon>Bacilli</taxon>
        <taxon>Bacillales</taxon>
        <taxon>Paenibacillaceae</taxon>
        <taxon>Paenibacillus</taxon>
    </lineage>
</organism>
<protein>
    <submittedName>
        <fullName evidence="1">Uncharacterized protein</fullName>
    </submittedName>
</protein>
<evidence type="ECO:0000313" key="2">
    <source>
        <dbReference type="Proteomes" id="UP000019364"/>
    </source>
</evidence>
<dbReference type="STRING" id="1236976.JCM16418_5095"/>
<proteinExistence type="predicted"/>
<dbReference type="AlphaFoldDB" id="W7YQM9"/>
<gene>
    <name evidence="1" type="ORF">JCM16418_5095</name>
</gene>
<sequence>MKHNNEFFEVGKIYAVYLKSGEVRKFVCTGSDMENLLVRGSYEGGKQKGFRANPAWNRLMDKQEGLPPVAYMIKINNRNGLLCSSSDYEK</sequence>
<reference evidence="1 2" key="1">
    <citation type="journal article" date="2014" name="Genome Announc.">
        <title>Draft Genome Sequence of Paenibacillus pini JCM 16418T, Isolated from the Rhizosphere of Pine Tree.</title>
        <authorList>
            <person name="Yuki M."/>
            <person name="Oshima K."/>
            <person name="Suda W."/>
            <person name="Oshida Y."/>
            <person name="Kitamura K."/>
            <person name="Iida Y."/>
            <person name="Hattori M."/>
            <person name="Ohkuma M."/>
        </authorList>
    </citation>
    <scope>NUCLEOTIDE SEQUENCE [LARGE SCALE GENOMIC DNA]</scope>
    <source>
        <strain evidence="1 2">JCM 16418</strain>
    </source>
</reference>
<comment type="caution">
    <text evidence="1">The sequence shown here is derived from an EMBL/GenBank/DDBJ whole genome shotgun (WGS) entry which is preliminary data.</text>
</comment>
<evidence type="ECO:0000313" key="1">
    <source>
        <dbReference type="EMBL" id="GAF10867.1"/>
    </source>
</evidence>
<name>W7YQM9_9BACL</name>
<accession>W7YQM9</accession>
<dbReference type="RefSeq" id="WP_036653699.1">
    <property type="nucleotide sequence ID" value="NZ_BAVZ01000042.1"/>
</dbReference>
<keyword evidence="2" id="KW-1185">Reference proteome</keyword>
<dbReference type="EMBL" id="BAVZ01000042">
    <property type="protein sequence ID" value="GAF10867.1"/>
    <property type="molecule type" value="Genomic_DNA"/>
</dbReference>